<evidence type="ECO:0000256" key="3">
    <source>
        <dbReference type="SAM" id="Phobius"/>
    </source>
</evidence>
<accession>A0AAX3P1C3</accession>
<comment type="similarity">
    <text evidence="1">Belongs to the membrane fusion protein (MFP) (TC 8.A.1) family.</text>
</comment>
<evidence type="ECO:0000256" key="1">
    <source>
        <dbReference type="ARBA" id="ARBA00009477"/>
    </source>
</evidence>
<keyword evidence="5" id="KW-0614">Plasmid</keyword>
<geneLocation type="plasmid" evidence="5 6">
    <name>pK520-TEM</name>
</geneLocation>
<keyword evidence="3" id="KW-0812">Transmembrane</keyword>
<dbReference type="InterPro" id="IPR058625">
    <property type="entry name" value="MdtA-like_BSH"/>
</dbReference>
<dbReference type="InterPro" id="IPR006143">
    <property type="entry name" value="RND_pump_MFP"/>
</dbReference>
<dbReference type="Pfam" id="PF25917">
    <property type="entry name" value="BSH_RND"/>
    <property type="match status" value="1"/>
</dbReference>
<dbReference type="EMBL" id="CP118992">
    <property type="protein sequence ID" value="WED79430.1"/>
    <property type="molecule type" value="Genomic_DNA"/>
</dbReference>
<sequence length="383" mass="41383">MKKLPLQGRTLALLAVIIPLLVLFIYVGLRSGPLAPVAVTVASVESRAITPALFGIGTVEARYTYKIGPTFAGRVKRLEVHVGDQVKAGQVLGEMEPVDLDDRVRSQESVFKRAEAALREAEARQAYAQTQARRYEQLFAVRFISEEIVTTKQQELQIADAALSAAREDIARARSDLEGLVAQRSNLRLIAPVDGVVAVRDADPGTTIVAGEAVVEVIDPKSLWINARFDQISASGLAGRLPARIVLRSRGGQTLKGRVLRVEPKADAVTEETLAKVTFDNKPEPLPPVGELAEVTVDLPALPAAPLIPNAAVQREGDKVGVWQMVDGDLHFSPVKLGASDLNGYVQVREGLKNGDQIVTYSEKALTARSRIHVVDHIPGVSR</sequence>
<evidence type="ECO:0000313" key="6">
    <source>
        <dbReference type="Proteomes" id="UP001213721"/>
    </source>
</evidence>
<feature type="transmembrane region" description="Helical" evidence="3">
    <location>
        <begin position="12"/>
        <end position="29"/>
    </location>
</feature>
<dbReference type="AlphaFoldDB" id="A0AAX3P1C3"/>
<feature type="domain" description="Multidrug resistance protein MdtA-like barrel-sandwich hybrid" evidence="4">
    <location>
        <begin position="66"/>
        <end position="217"/>
    </location>
</feature>
<dbReference type="GO" id="GO:1990281">
    <property type="term" value="C:efflux pump complex"/>
    <property type="evidence" value="ECO:0007669"/>
    <property type="project" value="TreeGrafter"/>
</dbReference>
<dbReference type="PANTHER" id="PTHR30469:SF15">
    <property type="entry name" value="HLYD FAMILY OF SECRETION PROTEINS"/>
    <property type="match status" value="1"/>
</dbReference>
<gene>
    <name evidence="5" type="ORF">PYU98_25560</name>
</gene>
<name>A0AAX3P1C3_9GAMM</name>
<protein>
    <submittedName>
        <fullName evidence="5">Efflux RND transporter periplasmic adaptor subunit</fullName>
    </submittedName>
</protein>
<evidence type="ECO:0000313" key="5">
    <source>
        <dbReference type="EMBL" id="WED79430.1"/>
    </source>
</evidence>
<dbReference type="Proteomes" id="UP001213721">
    <property type="component" value="Plasmid pK520-TEM"/>
</dbReference>
<feature type="coiled-coil region" evidence="2">
    <location>
        <begin position="104"/>
        <end position="183"/>
    </location>
</feature>
<dbReference type="SUPFAM" id="SSF111369">
    <property type="entry name" value="HlyD-like secretion proteins"/>
    <property type="match status" value="1"/>
</dbReference>
<dbReference type="GO" id="GO:0015562">
    <property type="term" value="F:efflux transmembrane transporter activity"/>
    <property type="evidence" value="ECO:0007669"/>
    <property type="project" value="TreeGrafter"/>
</dbReference>
<evidence type="ECO:0000259" key="4">
    <source>
        <dbReference type="Pfam" id="PF25917"/>
    </source>
</evidence>
<proteinExistence type="inferred from homology"/>
<dbReference type="Gene3D" id="1.10.287.470">
    <property type="entry name" value="Helix hairpin bin"/>
    <property type="match status" value="1"/>
</dbReference>
<dbReference type="NCBIfam" id="TIGR01730">
    <property type="entry name" value="RND_mfp"/>
    <property type="match status" value="1"/>
</dbReference>
<keyword evidence="2" id="KW-0175">Coiled coil</keyword>
<dbReference type="PANTHER" id="PTHR30469">
    <property type="entry name" value="MULTIDRUG RESISTANCE PROTEIN MDTA"/>
    <property type="match status" value="1"/>
</dbReference>
<dbReference type="Gene3D" id="2.40.50.100">
    <property type="match status" value="1"/>
</dbReference>
<keyword evidence="3" id="KW-0472">Membrane</keyword>
<organism evidence="5 6">
    <name type="scientific">Aeromonas allosaccharophila</name>
    <dbReference type="NCBI Taxonomy" id="656"/>
    <lineage>
        <taxon>Bacteria</taxon>
        <taxon>Pseudomonadati</taxon>
        <taxon>Pseudomonadota</taxon>
        <taxon>Gammaproteobacteria</taxon>
        <taxon>Aeromonadales</taxon>
        <taxon>Aeromonadaceae</taxon>
        <taxon>Aeromonas</taxon>
    </lineage>
</organism>
<dbReference type="Gene3D" id="2.40.420.20">
    <property type="match status" value="1"/>
</dbReference>
<reference evidence="5" key="1">
    <citation type="submission" date="2023-02" db="EMBL/GenBank/DDBJ databases">
        <title>The sequence of Aeromonas allosaccharophila K520.</title>
        <authorList>
            <person name="Luo X."/>
        </authorList>
    </citation>
    <scope>NUCLEOTIDE SEQUENCE</scope>
    <source>
        <strain evidence="5">K520</strain>
        <plasmid evidence="5">pK520-TEM</plasmid>
    </source>
</reference>
<evidence type="ECO:0000256" key="2">
    <source>
        <dbReference type="SAM" id="Coils"/>
    </source>
</evidence>
<dbReference type="RefSeq" id="WP_275058449.1">
    <property type="nucleotide sequence ID" value="NZ_CP118992.1"/>
</dbReference>
<dbReference type="Gene3D" id="2.40.30.170">
    <property type="match status" value="1"/>
</dbReference>
<keyword evidence="3" id="KW-1133">Transmembrane helix</keyword>